<organism evidence="8 9">
    <name type="scientific">Neonectria magnoliae</name>
    <dbReference type="NCBI Taxonomy" id="2732573"/>
    <lineage>
        <taxon>Eukaryota</taxon>
        <taxon>Fungi</taxon>
        <taxon>Dikarya</taxon>
        <taxon>Ascomycota</taxon>
        <taxon>Pezizomycotina</taxon>
        <taxon>Sordariomycetes</taxon>
        <taxon>Hypocreomycetidae</taxon>
        <taxon>Hypocreales</taxon>
        <taxon>Nectriaceae</taxon>
        <taxon>Neonectria</taxon>
    </lineage>
</organism>
<dbReference type="InterPro" id="IPR055170">
    <property type="entry name" value="GFO_IDH_MocA-like_dom"/>
</dbReference>
<dbReference type="PANTHER" id="PTHR22604">
    <property type="entry name" value="OXIDOREDUCTASES"/>
    <property type="match status" value="1"/>
</dbReference>
<gene>
    <name evidence="8" type="ORF">QQZ08_004083</name>
</gene>
<feature type="domain" description="Gfo/Idh/MocA-like oxidoreductase N-terminal" evidence="6">
    <location>
        <begin position="7"/>
        <end position="137"/>
    </location>
</feature>
<comment type="catalytic activity">
    <reaction evidence="5">
        <text>D-xylose + NADP(+) = D-xylono-1,5-lactone + NADPH + H(+)</text>
        <dbReference type="Rhea" id="RHEA:22000"/>
        <dbReference type="ChEBI" id="CHEBI:15378"/>
        <dbReference type="ChEBI" id="CHEBI:15867"/>
        <dbReference type="ChEBI" id="CHEBI:53455"/>
        <dbReference type="ChEBI" id="CHEBI:57783"/>
        <dbReference type="ChEBI" id="CHEBI:58349"/>
        <dbReference type="EC" id="1.1.1.179"/>
    </reaction>
</comment>
<dbReference type="EC" id="1.1.1.179" evidence="3"/>
<keyword evidence="9" id="KW-1185">Reference proteome</keyword>
<dbReference type="PANTHER" id="PTHR22604:SF115">
    <property type="entry name" value="DIHYDRODIOL DEHYDROGENASE, PUTATIVE (AFU_ORTHOLOGUE AFUA_1G07520)-RELATED"/>
    <property type="match status" value="1"/>
</dbReference>
<dbReference type="InterPro" id="IPR036291">
    <property type="entry name" value="NAD(P)-bd_dom_sf"/>
</dbReference>
<evidence type="ECO:0000256" key="4">
    <source>
        <dbReference type="ARBA" id="ARBA00042988"/>
    </source>
</evidence>
<sequence length="400" mass="44027">MAEPKTIRWGVLATGGIARAFGKDLSVDPRTRGVTDIRHELVAASSSSSKSKAETFLQQCDAPPHARAYGSYAELARDPEVDVVYIATPHSHHYQNAMLCLKAGKNVLCEKAFTVNAKQARKLAEEAQERNLLLMEGLWTRYFPLSLYVREIVESDRLGPVHRVLSEHSLPYAGQFEDDSHIMVNPNLAGGILLDGGIYSLTWAFQALYSTQAALSRQRLTIKSFVAKYTSTGVDAMTTILLEFPRTDENGGNAHAVASTSLGLSVDSVADAANALVPNIRIQGPKGEIQVFPPAYRPTRTRLILKDGTCEDRHWPQPGPGAGSGWFNGYGSTPYPEGEGHGLFWEADDAGRALQEGRKEGSYLGLEESILIMELMDEVRDQANIRYPEQIETTEYPVQF</sequence>
<evidence type="ECO:0000259" key="6">
    <source>
        <dbReference type="Pfam" id="PF01408"/>
    </source>
</evidence>
<dbReference type="SUPFAM" id="SSF51735">
    <property type="entry name" value="NAD(P)-binding Rossmann-fold domains"/>
    <property type="match status" value="1"/>
</dbReference>
<accession>A0ABR1I7P5</accession>
<reference evidence="8 9" key="1">
    <citation type="journal article" date="2025" name="Microbiol. Resour. Announc.">
        <title>Draft genome sequences for Neonectria magnoliae and Neonectria punicea, canker pathogens of Liriodendron tulipifera and Acer saccharum in West Virginia.</title>
        <authorList>
            <person name="Petronek H.M."/>
            <person name="Kasson M.T."/>
            <person name="Metheny A.M."/>
            <person name="Stauder C.M."/>
            <person name="Lovett B."/>
            <person name="Lynch S.C."/>
            <person name="Garnas J.R."/>
            <person name="Kasson L.R."/>
            <person name="Stajich J.E."/>
        </authorList>
    </citation>
    <scope>NUCLEOTIDE SEQUENCE [LARGE SCALE GENOMIC DNA]</scope>
    <source>
        <strain evidence="8 9">NRRL 64651</strain>
    </source>
</reference>
<dbReference type="InterPro" id="IPR000683">
    <property type="entry name" value="Gfo/Idh/MocA-like_OxRdtase_N"/>
</dbReference>
<evidence type="ECO:0000256" key="1">
    <source>
        <dbReference type="ARBA" id="ARBA00010928"/>
    </source>
</evidence>
<protein>
    <recommendedName>
        <fullName evidence="3">D-xylose 1-dehydrogenase (NADP(+), D-xylono-1,5-lactone-forming)</fullName>
        <ecNumber evidence="3">1.1.1.179</ecNumber>
    </recommendedName>
    <alternativeName>
        <fullName evidence="4">D-xylose-NADP dehydrogenase</fullName>
    </alternativeName>
</protein>
<dbReference type="SUPFAM" id="SSF55347">
    <property type="entry name" value="Glyceraldehyde-3-phosphate dehydrogenase-like, C-terminal domain"/>
    <property type="match status" value="1"/>
</dbReference>
<dbReference type="Gene3D" id="3.30.360.10">
    <property type="entry name" value="Dihydrodipicolinate Reductase, domain 2"/>
    <property type="match status" value="1"/>
</dbReference>
<evidence type="ECO:0000256" key="2">
    <source>
        <dbReference type="ARBA" id="ARBA00023002"/>
    </source>
</evidence>
<dbReference type="Gene3D" id="3.40.50.720">
    <property type="entry name" value="NAD(P)-binding Rossmann-like Domain"/>
    <property type="match status" value="1"/>
</dbReference>
<dbReference type="EMBL" id="JAZAVK010000029">
    <property type="protein sequence ID" value="KAK7429490.1"/>
    <property type="molecule type" value="Genomic_DNA"/>
</dbReference>
<evidence type="ECO:0000256" key="5">
    <source>
        <dbReference type="ARBA" id="ARBA00049233"/>
    </source>
</evidence>
<comment type="caution">
    <text evidence="8">The sequence shown here is derived from an EMBL/GenBank/DDBJ whole genome shotgun (WGS) entry which is preliminary data.</text>
</comment>
<name>A0ABR1I7P5_9HYPO</name>
<comment type="similarity">
    <text evidence="1">Belongs to the Gfo/Idh/MocA family.</text>
</comment>
<evidence type="ECO:0000259" key="7">
    <source>
        <dbReference type="Pfam" id="PF22725"/>
    </source>
</evidence>
<dbReference type="InterPro" id="IPR050984">
    <property type="entry name" value="Gfo/Idh/MocA_domain"/>
</dbReference>
<proteinExistence type="inferred from homology"/>
<dbReference type="Pfam" id="PF01408">
    <property type="entry name" value="GFO_IDH_MocA"/>
    <property type="match status" value="1"/>
</dbReference>
<evidence type="ECO:0000313" key="8">
    <source>
        <dbReference type="EMBL" id="KAK7429490.1"/>
    </source>
</evidence>
<evidence type="ECO:0000313" key="9">
    <source>
        <dbReference type="Proteomes" id="UP001498421"/>
    </source>
</evidence>
<evidence type="ECO:0000256" key="3">
    <source>
        <dbReference type="ARBA" id="ARBA00038984"/>
    </source>
</evidence>
<keyword evidence="2" id="KW-0560">Oxidoreductase</keyword>
<dbReference type="Proteomes" id="UP001498421">
    <property type="component" value="Unassembled WGS sequence"/>
</dbReference>
<dbReference type="Pfam" id="PF22725">
    <property type="entry name" value="GFO_IDH_MocA_C3"/>
    <property type="match status" value="1"/>
</dbReference>
<feature type="domain" description="GFO/IDH/MocA-like oxidoreductase" evidence="7">
    <location>
        <begin position="148"/>
        <end position="288"/>
    </location>
</feature>